<accession>A0ABR0RWK5</accession>
<evidence type="ECO:0000256" key="1">
    <source>
        <dbReference type="SAM" id="MobiDB-lite"/>
    </source>
</evidence>
<name>A0ABR0RWK5_9EURO</name>
<gene>
    <name evidence="2" type="ORF">PMZ80_003721</name>
</gene>
<feature type="compositionally biased region" description="Acidic residues" evidence="1">
    <location>
        <begin position="48"/>
        <end position="60"/>
    </location>
</feature>
<dbReference type="RefSeq" id="XP_064732529.1">
    <property type="nucleotide sequence ID" value="XM_064872149.1"/>
</dbReference>
<protein>
    <submittedName>
        <fullName evidence="2">Uncharacterized protein</fullName>
    </submittedName>
</protein>
<feature type="compositionally biased region" description="Basic and acidic residues" evidence="1">
    <location>
        <begin position="896"/>
        <end position="908"/>
    </location>
</feature>
<comment type="caution">
    <text evidence="2">The sequence shown here is derived from an EMBL/GenBank/DDBJ whole genome shotgun (WGS) entry which is preliminary data.</text>
</comment>
<feature type="compositionally biased region" description="Polar residues" evidence="1">
    <location>
        <begin position="187"/>
        <end position="207"/>
    </location>
</feature>
<feature type="region of interest" description="Disordered" evidence="1">
    <location>
        <begin position="180"/>
        <end position="417"/>
    </location>
</feature>
<feature type="compositionally biased region" description="Polar residues" evidence="1">
    <location>
        <begin position="403"/>
        <end position="417"/>
    </location>
</feature>
<feature type="compositionally biased region" description="Polar residues" evidence="1">
    <location>
        <begin position="613"/>
        <end position="622"/>
    </location>
</feature>
<evidence type="ECO:0000313" key="3">
    <source>
        <dbReference type="Proteomes" id="UP001334248"/>
    </source>
</evidence>
<organism evidence="2 3">
    <name type="scientific">Knufia obscura</name>
    <dbReference type="NCBI Taxonomy" id="1635080"/>
    <lineage>
        <taxon>Eukaryota</taxon>
        <taxon>Fungi</taxon>
        <taxon>Dikarya</taxon>
        <taxon>Ascomycota</taxon>
        <taxon>Pezizomycotina</taxon>
        <taxon>Eurotiomycetes</taxon>
        <taxon>Chaetothyriomycetidae</taxon>
        <taxon>Chaetothyriales</taxon>
        <taxon>Trichomeriaceae</taxon>
        <taxon>Knufia</taxon>
    </lineage>
</organism>
<feature type="compositionally biased region" description="Pro residues" evidence="1">
    <location>
        <begin position="335"/>
        <end position="355"/>
    </location>
</feature>
<dbReference type="Proteomes" id="UP001334248">
    <property type="component" value="Unassembled WGS sequence"/>
</dbReference>
<feature type="compositionally biased region" description="Low complexity" evidence="1">
    <location>
        <begin position="845"/>
        <end position="855"/>
    </location>
</feature>
<reference evidence="2 3" key="1">
    <citation type="journal article" date="2023" name="Res Sq">
        <title>Genomic and morphological characterization of Knufia obscura isolated from the Mars 2020 spacecraft assembly facility.</title>
        <authorList>
            <person name="Chander A.M."/>
            <person name="Teixeira M.M."/>
            <person name="Singh N.K."/>
            <person name="Williams M.P."/>
            <person name="Parker C.W."/>
            <person name="Leo P."/>
            <person name="Stajich J.E."/>
            <person name="Torok T."/>
            <person name="Tighe S."/>
            <person name="Mason C.E."/>
            <person name="Venkateswaran K."/>
        </authorList>
    </citation>
    <scope>NUCLEOTIDE SEQUENCE [LARGE SCALE GENOMIC DNA]</scope>
    <source>
        <strain evidence="2 3">CCFEE 5817</strain>
    </source>
</reference>
<feature type="region of interest" description="Disordered" evidence="1">
    <location>
        <begin position="520"/>
        <end position="926"/>
    </location>
</feature>
<feature type="compositionally biased region" description="Basic and acidic residues" evidence="1">
    <location>
        <begin position="724"/>
        <end position="737"/>
    </location>
</feature>
<evidence type="ECO:0000313" key="2">
    <source>
        <dbReference type="EMBL" id="KAK5944439.1"/>
    </source>
</evidence>
<sequence>MTYQPRPNYDGRSPVADNERRHSPWLPQGHLGHRHSSSATPAAFNDIMEPESEVSDTPDADGEHGAFSFPISLPPAPSQQALDSKEALSAHLDELERVEDHNNRKHDRVKERRAQMDDRIMRKRVAQDAKIKAIIDARARRDERIKRRRAREDIAFQRFREEFDDEETRLRRRLKNLKRGLPIDDAQPNSRRASVNSMSPPGPSYSTVPPAAKRHQTSHPSHFETRPPNRGSEPNQYPPAPDRPSYQFYPSHHNVAPPGHYTQGPAYQPHPHGLNPVMPSSARMGPPPPDASPYGHHRPNGSPHISAPIPQQASSVQSTSETPPSRHPTASYDTRPPPPPTPPPGFAAVNHPPPQSGFAAVNSRPTETPSSSHAALVKDQHHKQHSIDQTPARASFDDEKTPAGSNSASKRTPSTTHPYQMSEAFANRHHHCERTDSLNRGIWTWYGPGGTHDRPTAPATEMYLVCNHDGCRRIDWRTVHGLQCHIVKNHEIPKGTIGSLEKALTAYGVPLSEIEEIERRNGIGSGGTMADPKNSKIKSRLRESAGTPLPVQKQYRPSDFDSPTGSAPQKNPPSAQPPSEHEPTSKSAPDSTPVHFAKQPEYRPSGGFAAVNTAWQGVNATPSKRPASPVHDTLAGPAVSKPTNHAVRESTANGTHVPFWSSWQGTNAPQTPQLQSILQKEELEQHSALPEVKPAPGAQNVSASASASTPGPQPDAAEVQTHYILDKPNSEEERQERSGSQPKILLEDGDIDDAENSVRDARMTGTEEEVAQTRLQSAPPAEQADRPSPLDANGDGMEKKDPEPVEKTEANKEEPKVVELDATPVVQSPEVSHRTRPSRRESRRTSVITAVSSKASTEKAKEEENEVASTTHTASMAGSTVDDDGDSITVNVAALKAERERKEEDDNMKTPPARRLPNGRFTRRTR</sequence>
<feature type="region of interest" description="Disordered" evidence="1">
    <location>
        <begin position="1"/>
        <end position="120"/>
    </location>
</feature>
<feature type="compositionally biased region" description="Polar residues" evidence="1">
    <location>
        <begin position="699"/>
        <end position="710"/>
    </location>
</feature>
<keyword evidence="3" id="KW-1185">Reference proteome</keyword>
<feature type="compositionally biased region" description="Basic and acidic residues" evidence="1">
    <location>
        <begin position="796"/>
        <end position="819"/>
    </location>
</feature>
<proteinExistence type="predicted"/>
<dbReference type="GeneID" id="89997170"/>
<feature type="compositionally biased region" description="Polar residues" evidence="1">
    <location>
        <begin position="363"/>
        <end position="373"/>
    </location>
</feature>
<dbReference type="EMBL" id="JAVHJV010000003">
    <property type="protein sequence ID" value="KAK5944439.1"/>
    <property type="molecule type" value="Genomic_DNA"/>
</dbReference>
<feature type="compositionally biased region" description="Polar residues" evidence="1">
    <location>
        <begin position="309"/>
        <end position="323"/>
    </location>
</feature>
<feature type="compositionally biased region" description="Basic and acidic residues" evidence="1">
    <location>
        <begin position="83"/>
        <end position="120"/>
    </location>
</feature>
<feature type="compositionally biased region" description="Polar residues" evidence="1">
    <location>
        <begin position="661"/>
        <end position="678"/>
    </location>
</feature>